<dbReference type="PANTHER" id="PTHR47642:SF3">
    <property type="entry name" value="ATP-DEPENDENT DNA HELICASE"/>
    <property type="match status" value="1"/>
</dbReference>
<feature type="compositionally biased region" description="Basic residues" evidence="2">
    <location>
        <begin position="171"/>
        <end position="189"/>
    </location>
</feature>
<keyword evidence="1" id="KW-0227">DNA damage</keyword>
<dbReference type="GO" id="GO:0016787">
    <property type="term" value="F:hydrolase activity"/>
    <property type="evidence" value="ECO:0007669"/>
    <property type="project" value="UniProtKB-KW"/>
</dbReference>
<comment type="catalytic activity">
    <reaction evidence="1">
        <text>ATP + H2O = ADP + phosphate + H(+)</text>
        <dbReference type="Rhea" id="RHEA:13065"/>
        <dbReference type="ChEBI" id="CHEBI:15377"/>
        <dbReference type="ChEBI" id="CHEBI:15378"/>
        <dbReference type="ChEBI" id="CHEBI:30616"/>
        <dbReference type="ChEBI" id="CHEBI:43474"/>
        <dbReference type="ChEBI" id="CHEBI:456216"/>
        <dbReference type="EC" id="5.6.2.3"/>
    </reaction>
</comment>
<comment type="similarity">
    <text evidence="1">Belongs to the helicase family.</text>
</comment>
<feature type="region of interest" description="Disordered" evidence="2">
    <location>
        <begin position="155"/>
        <end position="190"/>
    </location>
</feature>
<evidence type="ECO:0000313" key="6">
    <source>
        <dbReference type="Proteomes" id="UP001460270"/>
    </source>
</evidence>
<keyword evidence="1" id="KW-0547">Nucleotide-binding</keyword>
<dbReference type="EMBL" id="JBBPFD010000011">
    <property type="protein sequence ID" value="KAK7907384.1"/>
    <property type="molecule type" value="Genomic_DNA"/>
</dbReference>
<keyword evidence="6" id="KW-1185">Reference proteome</keyword>
<dbReference type="GO" id="GO:0006281">
    <property type="term" value="P:DNA repair"/>
    <property type="evidence" value="ECO:0007669"/>
    <property type="project" value="UniProtKB-KW"/>
</dbReference>
<evidence type="ECO:0000259" key="3">
    <source>
        <dbReference type="Pfam" id="PF05970"/>
    </source>
</evidence>
<feature type="compositionally biased region" description="Polar residues" evidence="2">
    <location>
        <begin position="158"/>
        <end position="169"/>
    </location>
</feature>
<comment type="caution">
    <text evidence="5">The sequence shown here is derived from an EMBL/GenBank/DDBJ whole genome shotgun (WGS) entry which is preliminary data.</text>
</comment>
<dbReference type="Gene3D" id="3.40.50.300">
    <property type="entry name" value="P-loop containing nucleotide triphosphate hydrolases"/>
    <property type="match status" value="1"/>
</dbReference>
<dbReference type="PANTHER" id="PTHR47642">
    <property type="entry name" value="ATP-DEPENDENT DNA HELICASE"/>
    <property type="match status" value="1"/>
</dbReference>
<keyword evidence="1" id="KW-0233">DNA recombination</keyword>
<dbReference type="GO" id="GO:0000723">
    <property type="term" value="P:telomere maintenance"/>
    <property type="evidence" value="ECO:0007669"/>
    <property type="project" value="InterPro"/>
</dbReference>
<reference evidence="6" key="1">
    <citation type="submission" date="2024-04" db="EMBL/GenBank/DDBJ databases">
        <title>Salinicola lusitanus LLJ914,a marine bacterium isolated from the Okinawa Trough.</title>
        <authorList>
            <person name="Li J."/>
        </authorList>
    </citation>
    <scope>NUCLEOTIDE SEQUENCE [LARGE SCALE GENOMIC DNA]</scope>
</reference>
<dbReference type="SUPFAM" id="SSF52540">
    <property type="entry name" value="P-loop containing nucleoside triphosphate hydrolases"/>
    <property type="match status" value="1"/>
</dbReference>
<protein>
    <recommendedName>
        <fullName evidence="1">ATP-dependent DNA helicase</fullName>
        <ecNumber evidence="1">5.6.2.3</ecNumber>
    </recommendedName>
</protein>
<evidence type="ECO:0000256" key="2">
    <source>
        <dbReference type="SAM" id="MobiDB-lite"/>
    </source>
</evidence>
<dbReference type="AlphaFoldDB" id="A0AAW0NRS0"/>
<dbReference type="Gene3D" id="3.90.70.120">
    <property type="match status" value="1"/>
</dbReference>
<sequence length="772" mass="86691">MVIALAALAEHKVSCVCSWDQWQLDRVLYVGDAVYTELRDLELTRGRESLLLTDLPNESVVGGQQFSFAYSEPLAGAVNVVEHEFIRDEVWVTFDSALEQLLAQYDTCLLTLCGNTVAVIKHNGRFAVVDSHARSASGMVHPNADGVRRLQCEEPAEVSSSVPQNTTLTGLKRKQSTSRRQRGLKRKKAAGVTPSVPQMLVQGFKAQTVHRSFFSVPPMQDSDVDLDVVVTGMDTGADVIVEGMDTGADVIVEGMDTGADVIVEGMETGADVIVEGEETLENLLQFDNGYRFMQPIRGTPPFWQSAQKDLFAFIRQLGIPTWFCSFSSADLRWSSLLKTLLKQEGSTRRVEELDWAERCDLLRRHPVTAARMFDRRWRTFFRKVIMSPAQPIGKEAVYRVLGMHLKEFSRKVSFVPTGDNIVRVSRPIGEIDDEMGEDIWMTNTIDRYLARPDDSVFNDMCIATFVSEYRLLSQSEKCKNPIMLQNGLGAIIKRTRTKPAVVRYARFSETKNTELFHQSIIQLFLPYRVETDLKPPPHKTFEGFYKNGEVRFSDETIHSVKSIVSGNRRRFEVAAADLEEVHEQMDCEDILEDAWGMLCPEQEVERLESKEEYSEMLQEVSAEQDEEVIPDLAVRNEVCRVEKSIVMSRQEGLSLVKTLNEQQLSIFYKIRQWCLEKVAGNNPEPLHVFITGGAGTGKSHLIRAIQYEASRLLAPTCHSPDNISVLLTAPTGIAAYNLQAATIHSTFSIGTSVSLPYTPLGRKSLTHCVLST</sequence>
<dbReference type="GO" id="GO:0006310">
    <property type="term" value="P:DNA recombination"/>
    <property type="evidence" value="ECO:0007669"/>
    <property type="project" value="UniProtKB-KW"/>
</dbReference>
<organism evidence="5 6">
    <name type="scientific">Mugilogobius chulae</name>
    <name type="common">yellowstripe goby</name>
    <dbReference type="NCBI Taxonomy" id="88201"/>
    <lineage>
        <taxon>Eukaryota</taxon>
        <taxon>Metazoa</taxon>
        <taxon>Chordata</taxon>
        <taxon>Craniata</taxon>
        <taxon>Vertebrata</taxon>
        <taxon>Euteleostomi</taxon>
        <taxon>Actinopterygii</taxon>
        <taxon>Neopterygii</taxon>
        <taxon>Teleostei</taxon>
        <taxon>Neoteleostei</taxon>
        <taxon>Acanthomorphata</taxon>
        <taxon>Gobiaria</taxon>
        <taxon>Gobiiformes</taxon>
        <taxon>Gobioidei</taxon>
        <taxon>Gobiidae</taxon>
        <taxon>Gobionellinae</taxon>
        <taxon>Mugilogobius</taxon>
    </lineage>
</organism>
<gene>
    <name evidence="5" type="ORF">WMY93_015996</name>
</gene>
<dbReference type="GO" id="GO:0005524">
    <property type="term" value="F:ATP binding"/>
    <property type="evidence" value="ECO:0007669"/>
    <property type="project" value="UniProtKB-KW"/>
</dbReference>
<accession>A0AAW0NRS0</accession>
<feature type="domain" description="Helitron helicase-like" evidence="4">
    <location>
        <begin position="278"/>
        <end position="385"/>
    </location>
</feature>
<keyword evidence="1" id="KW-0067">ATP-binding</keyword>
<dbReference type="Pfam" id="PF05970">
    <property type="entry name" value="PIF1"/>
    <property type="match status" value="1"/>
</dbReference>
<dbReference type="InterPro" id="IPR025476">
    <property type="entry name" value="Helitron_helicase-like"/>
</dbReference>
<keyword evidence="1" id="KW-0378">Hydrolase</keyword>
<proteinExistence type="inferred from homology"/>
<dbReference type="GO" id="GO:0043139">
    <property type="term" value="F:5'-3' DNA helicase activity"/>
    <property type="evidence" value="ECO:0007669"/>
    <property type="project" value="UniProtKB-EC"/>
</dbReference>
<comment type="cofactor">
    <cofactor evidence="1">
        <name>Mg(2+)</name>
        <dbReference type="ChEBI" id="CHEBI:18420"/>
    </cofactor>
</comment>
<evidence type="ECO:0000256" key="1">
    <source>
        <dbReference type="RuleBase" id="RU363044"/>
    </source>
</evidence>
<dbReference type="InterPro" id="IPR027417">
    <property type="entry name" value="P-loop_NTPase"/>
</dbReference>
<dbReference type="EC" id="5.6.2.3" evidence="1"/>
<feature type="domain" description="DNA helicase Pif1-like DEAD-box helicase" evidence="3">
    <location>
        <begin position="659"/>
        <end position="753"/>
    </location>
</feature>
<dbReference type="InterPro" id="IPR010285">
    <property type="entry name" value="DNA_helicase_pif1-like_DEAD"/>
</dbReference>
<keyword evidence="1" id="KW-0234">DNA repair</keyword>
<evidence type="ECO:0000259" key="4">
    <source>
        <dbReference type="Pfam" id="PF14214"/>
    </source>
</evidence>
<keyword evidence="1" id="KW-0347">Helicase</keyword>
<evidence type="ECO:0000313" key="5">
    <source>
        <dbReference type="EMBL" id="KAK7907384.1"/>
    </source>
</evidence>
<dbReference type="InterPro" id="IPR051055">
    <property type="entry name" value="PIF1_helicase"/>
</dbReference>
<dbReference type="Pfam" id="PF14214">
    <property type="entry name" value="Helitron_like_N"/>
    <property type="match status" value="1"/>
</dbReference>
<name>A0AAW0NRS0_9GOBI</name>
<dbReference type="Proteomes" id="UP001460270">
    <property type="component" value="Unassembled WGS sequence"/>
</dbReference>